<evidence type="ECO:0000313" key="1">
    <source>
        <dbReference type="EMBL" id="KIM83895.1"/>
    </source>
</evidence>
<keyword evidence="2" id="KW-1185">Reference proteome</keyword>
<dbReference type="HOGENOM" id="CLU_2997243_0_0_1"/>
<accession>A0A0C3FHL7</accession>
<sequence>MILQSARVALSLLQNLLHDRVVHNALQQDDPTSIVLFWYTRESKETYRDLRIPHSTL</sequence>
<reference evidence="1 2" key="1">
    <citation type="submission" date="2014-04" db="EMBL/GenBank/DDBJ databases">
        <authorList>
            <consortium name="DOE Joint Genome Institute"/>
            <person name="Kuo A."/>
            <person name="Tarkka M."/>
            <person name="Buscot F."/>
            <person name="Kohler A."/>
            <person name="Nagy L.G."/>
            <person name="Floudas D."/>
            <person name="Copeland A."/>
            <person name="Barry K.W."/>
            <person name="Cichocki N."/>
            <person name="Veneault-Fourrey C."/>
            <person name="LaButti K."/>
            <person name="Lindquist E.A."/>
            <person name="Lipzen A."/>
            <person name="Lundell T."/>
            <person name="Morin E."/>
            <person name="Murat C."/>
            <person name="Sun H."/>
            <person name="Tunlid A."/>
            <person name="Henrissat B."/>
            <person name="Grigoriev I.V."/>
            <person name="Hibbett D.S."/>
            <person name="Martin F."/>
            <person name="Nordberg H.P."/>
            <person name="Cantor M.N."/>
            <person name="Hua S.X."/>
        </authorList>
    </citation>
    <scope>NUCLEOTIDE SEQUENCE [LARGE SCALE GENOMIC DNA]</scope>
    <source>
        <strain evidence="1 2">F 1598</strain>
    </source>
</reference>
<gene>
    <name evidence="1" type="ORF">PILCRDRAFT_818913</name>
</gene>
<dbReference type="AlphaFoldDB" id="A0A0C3FHL7"/>
<dbReference type="Proteomes" id="UP000054166">
    <property type="component" value="Unassembled WGS sequence"/>
</dbReference>
<reference evidence="2" key="2">
    <citation type="submission" date="2015-01" db="EMBL/GenBank/DDBJ databases">
        <title>Evolutionary Origins and Diversification of the Mycorrhizal Mutualists.</title>
        <authorList>
            <consortium name="DOE Joint Genome Institute"/>
            <consortium name="Mycorrhizal Genomics Consortium"/>
            <person name="Kohler A."/>
            <person name="Kuo A."/>
            <person name="Nagy L.G."/>
            <person name="Floudas D."/>
            <person name="Copeland A."/>
            <person name="Barry K.W."/>
            <person name="Cichocki N."/>
            <person name="Veneault-Fourrey C."/>
            <person name="LaButti K."/>
            <person name="Lindquist E.A."/>
            <person name="Lipzen A."/>
            <person name="Lundell T."/>
            <person name="Morin E."/>
            <person name="Murat C."/>
            <person name="Riley R."/>
            <person name="Ohm R."/>
            <person name="Sun H."/>
            <person name="Tunlid A."/>
            <person name="Henrissat B."/>
            <person name="Grigoriev I.V."/>
            <person name="Hibbett D.S."/>
            <person name="Martin F."/>
        </authorList>
    </citation>
    <scope>NUCLEOTIDE SEQUENCE [LARGE SCALE GENOMIC DNA]</scope>
    <source>
        <strain evidence="2">F 1598</strain>
    </source>
</reference>
<evidence type="ECO:0000313" key="2">
    <source>
        <dbReference type="Proteomes" id="UP000054166"/>
    </source>
</evidence>
<proteinExistence type="predicted"/>
<dbReference type="InParanoid" id="A0A0C3FHL7"/>
<dbReference type="EMBL" id="KN832989">
    <property type="protein sequence ID" value="KIM83895.1"/>
    <property type="molecule type" value="Genomic_DNA"/>
</dbReference>
<protein>
    <submittedName>
        <fullName evidence="1">Uncharacterized protein</fullName>
    </submittedName>
</protein>
<name>A0A0C3FHL7_PILCF</name>
<organism evidence="1 2">
    <name type="scientific">Piloderma croceum (strain F 1598)</name>
    <dbReference type="NCBI Taxonomy" id="765440"/>
    <lineage>
        <taxon>Eukaryota</taxon>
        <taxon>Fungi</taxon>
        <taxon>Dikarya</taxon>
        <taxon>Basidiomycota</taxon>
        <taxon>Agaricomycotina</taxon>
        <taxon>Agaricomycetes</taxon>
        <taxon>Agaricomycetidae</taxon>
        <taxon>Atheliales</taxon>
        <taxon>Atheliaceae</taxon>
        <taxon>Piloderma</taxon>
    </lineage>
</organism>